<evidence type="ECO:0000313" key="2">
    <source>
        <dbReference type="Proteomes" id="UP000093052"/>
    </source>
</evidence>
<keyword evidence="2" id="KW-1185">Reference proteome</keyword>
<gene>
    <name evidence="1" type="ORF">BCV53_05725</name>
</gene>
<dbReference type="EMBL" id="CP016622">
    <property type="protein sequence ID" value="ANZ29633.1"/>
    <property type="molecule type" value="Genomic_DNA"/>
</dbReference>
<accession>A0AAN0YM26</accession>
<reference evidence="2" key="1">
    <citation type="journal article" date="2016" name="Genome Announc.">
        <title>Complete Genome Sequence of Geobacillus thermoglucosidasius NCIMB 11955, the Progenitor of a Bioethanol Production Strain.</title>
        <authorList>
            <person name="Sheng L."/>
            <person name="Zhang Y."/>
            <person name="Minton N.P."/>
        </authorList>
    </citation>
    <scope>NUCLEOTIDE SEQUENCE [LARGE SCALE GENOMIC DNA]</scope>
    <source>
        <strain evidence="2">NCIMB 11955</strain>
    </source>
</reference>
<proteinExistence type="predicted"/>
<dbReference type="RefSeq" id="WP_041269408.1">
    <property type="nucleotide sequence ID" value="NZ_AP025621.1"/>
</dbReference>
<organism evidence="1 2">
    <name type="scientific">Parageobacillus thermoglucosidasius</name>
    <name type="common">Geobacillus thermoglucosidasius</name>
    <dbReference type="NCBI Taxonomy" id="1426"/>
    <lineage>
        <taxon>Bacteria</taxon>
        <taxon>Bacillati</taxon>
        <taxon>Bacillota</taxon>
        <taxon>Bacilli</taxon>
        <taxon>Bacillales</taxon>
        <taxon>Anoxybacillaceae</taxon>
        <taxon>Parageobacillus</taxon>
    </lineage>
</organism>
<name>A0AAN0YM26_PARTM</name>
<dbReference type="Proteomes" id="UP000093052">
    <property type="component" value="Chromosome"/>
</dbReference>
<dbReference type="GeneID" id="56927771"/>
<evidence type="ECO:0000313" key="1">
    <source>
        <dbReference type="EMBL" id="ANZ29633.1"/>
    </source>
</evidence>
<dbReference type="KEGG" id="ptl:AOT13_05715"/>
<protein>
    <submittedName>
        <fullName evidence="1">Uncharacterized protein</fullName>
    </submittedName>
</protein>
<sequence>MAFRQSKTFIPNVGGLQIAVVQSLQIRFECPEEHFLAMKRENYLLSFLIGWVSYKTYVRFCESKISRFISPFTPFRGRETSRENVKNKGWRDMGFLFSLKPFSNHLSKFYFDFGRSFFI</sequence>
<dbReference type="AlphaFoldDB" id="A0AAN0YM26"/>